<dbReference type="AlphaFoldDB" id="U3B6G8"/>
<evidence type="ECO:0000313" key="1">
    <source>
        <dbReference type="EMBL" id="GAD65439.1"/>
    </source>
</evidence>
<organism evidence="1 2">
    <name type="scientific">Vibrio proteolyticus NBRC 13287</name>
    <dbReference type="NCBI Taxonomy" id="1219065"/>
    <lineage>
        <taxon>Bacteria</taxon>
        <taxon>Pseudomonadati</taxon>
        <taxon>Pseudomonadota</taxon>
        <taxon>Gammaproteobacteria</taxon>
        <taxon>Vibrionales</taxon>
        <taxon>Vibrionaceae</taxon>
        <taxon>Vibrio</taxon>
    </lineage>
</organism>
<dbReference type="Proteomes" id="UP000016570">
    <property type="component" value="Unassembled WGS sequence"/>
</dbReference>
<dbReference type="EMBL" id="BATJ01000001">
    <property type="protein sequence ID" value="GAD65439.1"/>
    <property type="molecule type" value="Genomic_DNA"/>
</dbReference>
<reference evidence="1 2" key="1">
    <citation type="submission" date="2013-09" db="EMBL/GenBank/DDBJ databases">
        <title>Whole genome shotgun sequence of Vibrio proteolyticus NBRC 13287.</title>
        <authorList>
            <person name="Isaki S."/>
            <person name="Hosoyama A."/>
            <person name="Numata M."/>
            <person name="Hashimoto M."/>
            <person name="Hosoyama Y."/>
            <person name="Tsuchikane K."/>
            <person name="Noguchi M."/>
            <person name="Hirakata S."/>
            <person name="Ichikawa N."/>
            <person name="Ohji S."/>
            <person name="Yamazoe A."/>
            <person name="Fujita N."/>
        </authorList>
    </citation>
    <scope>NUCLEOTIDE SEQUENCE [LARGE SCALE GENOMIC DNA]</scope>
    <source>
        <strain evidence="1 2">NBRC 13287</strain>
    </source>
</reference>
<dbReference type="eggNOG" id="ENOG50343TD">
    <property type="taxonomic scope" value="Bacteria"/>
</dbReference>
<evidence type="ECO:0000313" key="2">
    <source>
        <dbReference type="Proteomes" id="UP000016570"/>
    </source>
</evidence>
<sequence>MSVKVFYQHRVDGPELVNHDKVVSTYHEACDVIDNYPWAEEMEWFDKVGEGGGFFFVFGDEEDKYATFQFTPIDVDKGILDLDVVIKSSFWNLFGRNTVSKNFDVMSIPEAKQQLKELFDYSIESLYRKYKK</sequence>
<accession>U3B6G8</accession>
<protein>
    <submittedName>
        <fullName evidence="1">Uncharacterized protein</fullName>
    </submittedName>
</protein>
<proteinExistence type="predicted"/>
<dbReference type="RefSeq" id="WP_021703431.1">
    <property type="nucleotide sequence ID" value="NZ_BATJ01000001.1"/>
</dbReference>
<comment type="caution">
    <text evidence="1">The sequence shown here is derived from an EMBL/GenBank/DDBJ whole genome shotgun (WGS) entry which is preliminary data.</text>
</comment>
<keyword evidence="2" id="KW-1185">Reference proteome</keyword>
<gene>
    <name evidence="1" type="ORF">VPR01S_01_02120</name>
</gene>
<name>U3B6G8_VIBPR</name>